<name>A0A4Q4ZB63_9ACTN</name>
<dbReference type="Pfam" id="PF08327">
    <property type="entry name" value="AHSA1"/>
    <property type="match status" value="1"/>
</dbReference>
<evidence type="ECO:0000313" key="3">
    <source>
        <dbReference type="EMBL" id="RYP85230.1"/>
    </source>
</evidence>
<gene>
    <name evidence="3" type="ORF">EKO23_13320</name>
</gene>
<evidence type="ECO:0000259" key="2">
    <source>
        <dbReference type="Pfam" id="PF08327"/>
    </source>
</evidence>
<dbReference type="Gene3D" id="3.30.530.20">
    <property type="match status" value="1"/>
</dbReference>
<protein>
    <submittedName>
        <fullName evidence="3">ATPase</fullName>
    </submittedName>
</protein>
<dbReference type="RefSeq" id="WP_134718065.1">
    <property type="nucleotide sequence ID" value="NZ_SDKM01000018.1"/>
</dbReference>
<dbReference type="InterPro" id="IPR023393">
    <property type="entry name" value="START-like_dom_sf"/>
</dbReference>
<comment type="caution">
    <text evidence="3">The sequence shown here is derived from an EMBL/GenBank/DDBJ whole genome shotgun (WGS) entry which is preliminary data.</text>
</comment>
<organism evidence="3 4">
    <name type="scientific">Nocardioides guangzhouensis</name>
    <dbReference type="NCBI Taxonomy" id="2497878"/>
    <lineage>
        <taxon>Bacteria</taxon>
        <taxon>Bacillati</taxon>
        <taxon>Actinomycetota</taxon>
        <taxon>Actinomycetes</taxon>
        <taxon>Propionibacteriales</taxon>
        <taxon>Nocardioidaceae</taxon>
        <taxon>Nocardioides</taxon>
    </lineage>
</organism>
<dbReference type="AlphaFoldDB" id="A0A4Q4ZB63"/>
<dbReference type="SUPFAM" id="SSF55961">
    <property type="entry name" value="Bet v1-like"/>
    <property type="match status" value="1"/>
</dbReference>
<comment type="similarity">
    <text evidence="1">Belongs to the AHA1 family.</text>
</comment>
<evidence type="ECO:0000313" key="4">
    <source>
        <dbReference type="Proteomes" id="UP000295198"/>
    </source>
</evidence>
<reference evidence="3 4" key="1">
    <citation type="submission" date="2019-01" db="EMBL/GenBank/DDBJ databases">
        <title>Nocardioides guangzhouensis sp. nov., an actinobacterium isolated from soil.</title>
        <authorList>
            <person name="Fu Y."/>
            <person name="Cai Y."/>
            <person name="Lin Z."/>
            <person name="Chen P."/>
        </authorList>
    </citation>
    <scope>NUCLEOTIDE SEQUENCE [LARGE SCALE GENOMIC DNA]</scope>
    <source>
        <strain evidence="3 4">130</strain>
    </source>
</reference>
<proteinExistence type="inferred from homology"/>
<dbReference type="InterPro" id="IPR013538">
    <property type="entry name" value="ASHA1/2-like_C"/>
</dbReference>
<dbReference type="OrthoDB" id="268331at2"/>
<sequence>MTIVPVRREVVVAAPQEKAFDVFVRRMGSWWNPAHSIGEEDLADVVVEPHVGGRWLEVGSGGTTCPWGRVLVWEPPERVVLTWQLDTQWEYAADLETEVEVRFVVVDEGTTRVELEHRNLEAFGDGAAEMRVTFDSDGGWNGLLARYAEAT</sequence>
<dbReference type="EMBL" id="SDKM01000018">
    <property type="protein sequence ID" value="RYP85230.1"/>
    <property type="molecule type" value="Genomic_DNA"/>
</dbReference>
<dbReference type="CDD" id="cd08891">
    <property type="entry name" value="SRPBCC_CalC"/>
    <property type="match status" value="1"/>
</dbReference>
<evidence type="ECO:0000256" key="1">
    <source>
        <dbReference type="ARBA" id="ARBA00006817"/>
    </source>
</evidence>
<dbReference type="Proteomes" id="UP000295198">
    <property type="component" value="Unassembled WGS sequence"/>
</dbReference>
<accession>A0A4Q4ZB63</accession>
<feature type="domain" description="Activator of Hsp90 ATPase homologue 1/2-like C-terminal" evidence="2">
    <location>
        <begin position="14"/>
        <end position="145"/>
    </location>
</feature>
<keyword evidence="4" id="KW-1185">Reference proteome</keyword>